<dbReference type="OrthoDB" id="9806902at2"/>
<dbReference type="Gene3D" id="3.40.50.1820">
    <property type="entry name" value="alpha/beta hydrolase"/>
    <property type="match status" value="1"/>
</dbReference>
<reference evidence="2 3" key="1">
    <citation type="submission" date="2018-03" db="EMBL/GenBank/DDBJ databases">
        <title>Genomic Encyclopedia of Type Strains, Phase III (KMG-III): the genomes of soil and plant-associated and newly described type strains.</title>
        <authorList>
            <person name="Whitman W."/>
        </authorList>
    </citation>
    <scope>NUCLEOTIDE SEQUENCE [LARGE SCALE GENOMIC DNA]</scope>
    <source>
        <strain evidence="2 3">CGMCC 1.07653</strain>
    </source>
</reference>
<keyword evidence="3" id="KW-1185">Reference proteome</keyword>
<gene>
    <name evidence="2" type="ORF">B0H94_108109</name>
</gene>
<evidence type="ECO:0000259" key="1">
    <source>
        <dbReference type="Pfam" id="PF12146"/>
    </source>
</evidence>
<dbReference type="RefSeq" id="WP_106588970.1">
    <property type="nucleotide sequence ID" value="NZ_PYAV01000008.1"/>
</dbReference>
<dbReference type="InterPro" id="IPR051044">
    <property type="entry name" value="MAG_DAG_Lipase"/>
</dbReference>
<proteinExistence type="predicted"/>
<comment type="caution">
    <text evidence="2">The sequence shown here is derived from an EMBL/GenBank/DDBJ whole genome shotgun (WGS) entry which is preliminary data.</text>
</comment>
<accession>A0A2P8HE40</accession>
<dbReference type="Proteomes" id="UP000242310">
    <property type="component" value="Unassembled WGS sequence"/>
</dbReference>
<dbReference type="InterPro" id="IPR022742">
    <property type="entry name" value="Hydrolase_4"/>
</dbReference>
<dbReference type="EMBL" id="PYAV01000008">
    <property type="protein sequence ID" value="PSL44497.1"/>
    <property type="molecule type" value="Genomic_DNA"/>
</dbReference>
<name>A0A2P8HE40_9BACI</name>
<dbReference type="SUPFAM" id="SSF53474">
    <property type="entry name" value="alpha/beta-Hydrolases"/>
    <property type="match status" value="1"/>
</dbReference>
<dbReference type="PANTHER" id="PTHR11614">
    <property type="entry name" value="PHOSPHOLIPASE-RELATED"/>
    <property type="match status" value="1"/>
</dbReference>
<evidence type="ECO:0000313" key="3">
    <source>
        <dbReference type="Proteomes" id="UP000242310"/>
    </source>
</evidence>
<organism evidence="2 3">
    <name type="scientific">Salsuginibacillus halophilus</name>
    <dbReference type="NCBI Taxonomy" id="517424"/>
    <lineage>
        <taxon>Bacteria</taxon>
        <taxon>Bacillati</taxon>
        <taxon>Bacillota</taxon>
        <taxon>Bacilli</taxon>
        <taxon>Bacillales</taxon>
        <taxon>Bacillaceae</taxon>
        <taxon>Salsuginibacillus</taxon>
    </lineage>
</organism>
<feature type="domain" description="Serine aminopeptidase S33" evidence="1">
    <location>
        <begin position="9"/>
        <end position="243"/>
    </location>
</feature>
<sequence>MKTWETIGAPRGVVVLVHGMGEHHGRYEWLIEKFNSDGYHVVTGDLPGFGRTRGKRGHIDRFSEYTETIYEWFKAAASYELPVVLFGHSMGGLAVIRAVTEKYMNVAAIVLSSPCFALYEPPKRPLALMGKMMHRVTPSFTVNSGLSVNVLTRDENVRRAFLKDELRVSAVSIRWFRELERAMRMSFEDVRFVPDVPFLLMQAGEDYVVDRRAAHGFFNHLYIRDRSFKEFPDLYHELFNEPEREEVYHFMQSFLASRLNTVEAKWVAASEKT</sequence>
<dbReference type="Pfam" id="PF12146">
    <property type="entry name" value="Hydrolase_4"/>
    <property type="match status" value="1"/>
</dbReference>
<evidence type="ECO:0000313" key="2">
    <source>
        <dbReference type="EMBL" id="PSL44497.1"/>
    </source>
</evidence>
<dbReference type="AlphaFoldDB" id="A0A2P8HE40"/>
<dbReference type="InterPro" id="IPR029058">
    <property type="entry name" value="AB_hydrolase_fold"/>
</dbReference>
<protein>
    <submittedName>
        <fullName evidence="2">Lysophospholipase</fullName>
    </submittedName>
</protein>